<dbReference type="EMBL" id="CP017708">
    <property type="protein sequence ID" value="AOY81342.1"/>
    <property type="molecule type" value="Genomic_DNA"/>
</dbReference>
<feature type="compositionally biased region" description="Polar residues" evidence="1">
    <location>
        <begin position="403"/>
        <end position="412"/>
    </location>
</feature>
<feature type="compositionally biased region" description="Basic and acidic residues" evidence="1">
    <location>
        <begin position="481"/>
        <end position="501"/>
    </location>
</feature>
<evidence type="ECO:0000313" key="3">
    <source>
        <dbReference type="Proteomes" id="UP000176944"/>
    </source>
</evidence>
<feature type="region of interest" description="Disordered" evidence="1">
    <location>
        <begin position="45"/>
        <end position="89"/>
    </location>
</feature>
<protein>
    <submittedName>
        <fullName evidence="2">Uncharacterized protein</fullName>
    </submittedName>
</protein>
<evidence type="ECO:0000256" key="1">
    <source>
        <dbReference type="SAM" id="MobiDB-lite"/>
    </source>
</evidence>
<feature type="compositionally biased region" description="Basic and acidic residues" evidence="1">
    <location>
        <begin position="126"/>
        <end position="155"/>
    </location>
</feature>
<feature type="region of interest" description="Disordered" evidence="1">
    <location>
        <begin position="547"/>
        <end position="581"/>
    </location>
</feature>
<dbReference type="Proteomes" id="UP000176944">
    <property type="component" value="Chromosome"/>
</dbReference>
<name>A0A1D9G140_MOOP1</name>
<evidence type="ECO:0000313" key="2">
    <source>
        <dbReference type="EMBL" id="AOY81342.1"/>
    </source>
</evidence>
<feature type="compositionally biased region" description="Basic and acidic residues" evidence="1">
    <location>
        <begin position="260"/>
        <end position="283"/>
    </location>
</feature>
<feature type="compositionally biased region" description="Polar residues" evidence="1">
    <location>
        <begin position="557"/>
        <end position="566"/>
    </location>
</feature>
<feature type="compositionally biased region" description="Polar residues" evidence="1">
    <location>
        <begin position="301"/>
        <end position="319"/>
    </location>
</feature>
<feature type="compositionally biased region" description="Polar residues" evidence="1">
    <location>
        <begin position="427"/>
        <end position="444"/>
    </location>
</feature>
<feature type="compositionally biased region" description="Basic and acidic residues" evidence="1">
    <location>
        <begin position="462"/>
        <end position="472"/>
    </location>
</feature>
<feature type="compositionally biased region" description="Basic and acidic residues" evidence="1">
    <location>
        <begin position="366"/>
        <end position="398"/>
    </location>
</feature>
<gene>
    <name evidence="2" type="ORF">BJP36_16950</name>
</gene>
<feature type="compositionally biased region" description="Basic and acidic residues" evidence="1">
    <location>
        <begin position="223"/>
        <end position="236"/>
    </location>
</feature>
<organism evidence="2 3">
    <name type="scientific">Moorena producens (strain JHB)</name>
    <dbReference type="NCBI Taxonomy" id="1454205"/>
    <lineage>
        <taxon>Bacteria</taxon>
        <taxon>Bacillati</taxon>
        <taxon>Cyanobacteriota</taxon>
        <taxon>Cyanophyceae</taxon>
        <taxon>Coleofasciculales</taxon>
        <taxon>Coleofasciculaceae</taxon>
        <taxon>Moorena</taxon>
    </lineage>
</organism>
<reference evidence="3" key="1">
    <citation type="submission" date="2016-10" db="EMBL/GenBank/DDBJ databases">
        <title>Comparative genomics uncovers the prolific and rare metabolic potential of the cyanobacterial genus Moorea.</title>
        <authorList>
            <person name="Leao T."/>
            <person name="Castelao G."/>
            <person name="Korobeynikov A."/>
            <person name="Monroe E.A."/>
            <person name="Podell S."/>
            <person name="Glukhov E."/>
            <person name="Allen E."/>
            <person name="Gerwick W.H."/>
            <person name="Gerwick L."/>
        </authorList>
    </citation>
    <scope>NUCLEOTIDE SEQUENCE [LARGE SCALE GENOMIC DNA]</scope>
    <source>
        <strain evidence="3">JHB</strain>
    </source>
</reference>
<feature type="region of interest" description="Disordered" evidence="1">
    <location>
        <begin position="126"/>
        <end position="449"/>
    </location>
</feature>
<feature type="region of interest" description="Disordered" evidence="1">
    <location>
        <begin position="462"/>
        <end position="507"/>
    </location>
</feature>
<sequence>MADLFTRLARRTLGLMPVVQPRIASRFAPEEAMASENANLEIPSLFEGDRSLRSQEKEKRNREKNAIAPTTNEPTTNEPINTDLELGRRAENQELVGREKIGESSRGIELEGLQRVESDWGDVREKENSLGERVTKEGREVEKRRELKEIPRESPDAIASEQGEDKRSAKPLKPKELGRNKERDFPTEEVLKSARETRDIEQKASSGKGESRGNDLDSGELESPERRKGLSSRKENAIAPGEEVTPRDVVSRNVNPPAVERVRELESKAPNTREVKQLGRNEQNDSPIKEVLTSVRETREVGQNPSSGDGKSGGNQVDSGESKKSVNPDRPSEKIPPRTFTAKLFSRNQEKSTESVRETAPSEPVTEGKVDSRTVKSLELEKGIELESPLKSRGVKEPDSEEFSTQSTSIPQSRKAIASKTRGKVQWENQLTAPGFSNQESETSLPLLEQEKPIALKEIEDGVKLSSRREDQLSQLAPETADARAEKGGETETTKTDRPVQLEDNLIGNNPLQLLESKLAEERKASIASTPTIQVTIGKIEVRGTKPAVKPVKQSRRMQSTVSNPRLSLDEYLKQRNGRNI</sequence>
<feature type="compositionally biased region" description="Basic and acidic residues" evidence="1">
    <location>
        <begin position="163"/>
        <end position="202"/>
    </location>
</feature>
<feature type="compositionally biased region" description="Low complexity" evidence="1">
    <location>
        <begin position="66"/>
        <end position="82"/>
    </location>
</feature>
<feature type="compositionally biased region" description="Basic and acidic residues" evidence="1">
    <location>
        <begin position="47"/>
        <end position="65"/>
    </location>
</feature>
<proteinExistence type="predicted"/>
<feature type="compositionally biased region" description="Basic and acidic residues" evidence="1">
    <location>
        <begin position="320"/>
        <end position="336"/>
    </location>
</feature>
<accession>A0A1D9G140</accession>
<feature type="compositionally biased region" description="Basic and acidic residues" evidence="1">
    <location>
        <begin position="348"/>
        <end position="357"/>
    </location>
</feature>
<dbReference type="AlphaFoldDB" id="A0A1D9G140"/>